<accession>A0ABR8WEK1</accession>
<gene>
    <name evidence="2" type="ORF">H9630_11645</name>
</gene>
<comment type="caution">
    <text evidence="2">The sequence shown here is derived from an EMBL/GenBank/DDBJ whole genome shotgun (WGS) entry which is preliminary data.</text>
</comment>
<evidence type="ECO:0000259" key="1">
    <source>
        <dbReference type="Pfam" id="PF11127"/>
    </source>
</evidence>
<evidence type="ECO:0000313" key="3">
    <source>
        <dbReference type="Proteomes" id="UP000658980"/>
    </source>
</evidence>
<organism evidence="2 3">
    <name type="scientific">Planococcus wigleyi</name>
    <dbReference type="NCBI Taxonomy" id="2762216"/>
    <lineage>
        <taxon>Bacteria</taxon>
        <taxon>Bacillati</taxon>
        <taxon>Bacillota</taxon>
        <taxon>Bacilli</taxon>
        <taxon>Bacillales</taxon>
        <taxon>Caryophanaceae</taxon>
        <taxon>Planococcus</taxon>
    </lineage>
</organism>
<dbReference type="Gene3D" id="6.10.140.1340">
    <property type="match status" value="1"/>
</dbReference>
<sequence length="140" mass="15968">MAAKIEALPSTQSKVAKATPDHINEKIERETEARINTFKRKDPEAIKQRISELEQEWDTERVLEATMASFALSSSLLALTVNKKWAYFTGAVSVFMLQHALQGWCPPLSMIRRQGVRTISEINLEKEALKDLLEDEHYPI</sequence>
<reference evidence="2 3" key="1">
    <citation type="submission" date="2020-08" db="EMBL/GenBank/DDBJ databases">
        <title>A Genomic Blueprint of the Chicken Gut Microbiome.</title>
        <authorList>
            <person name="Gilroy R."/>
            <person name="Ravi A."/>
            <person name="Getino M."/>
            <person name="Pursley I."/>
            <person name="Horton D.L."/>
            <person name="Alikhan N.-F."/>
            <person name="Baker D."/>
            <person name="Gharbi K."/>
            <person name="Hall N."/>
            <person name="Watson M."/>
            <person name="Adriaenssens E.M."/>
            <person name="Foster-Nyarko E."/>
            <person name="Jarju S."/>
            <person name="Secka A."/>
            <person name="Antonio M."/>
            <person name="Oren A."/>
            <person name="Chaudhuri R."/>
            <person name="La Ragione R.M."/>
            <person name="Hildebrand F."/>
            <person name="Pallen M.J."/>
        </authorList>
    </citation>
    <scope>NUCLEOTIDE SEQUENCE [LARGE SCALE GENOMIC DNA]</scope>
    <source>
        <strain evidence="2 3">Sa1BUA13</strain>
    </source>
</reference>
<proteinExistence type="predicted"/>
<dbReference type="InterPro" id="IPR021309">
    <property type="entry name" value="YgaP-like_TM"/>
</dbReference>
<protein>
    <submittedName>
        <fullName evidence="2">DUF2892 domain-containing protein</fullName>
    </submittedName>
</protein>
<dbReference type="Proteomes" id="UP000658980">
    <property type="component" value="Unassembled WGS sequence"/>
</dbReference>
<feature type="domain" description="Inner membrane protein YgaP-like transmembrane" evidence="1">
    <location>
        <begin position="59"/>
        <end position="112"/>
    </location>
</feature>
<keyword evidence="3" id="KW-1185">Reference proteome</keyword>
<name>A0ABR8WEK1_9BACL</name>
<dbReference type="RefSeq" id="WP_191715661.1">
    <property type="nucleotide sequence ID" value="NZ_JACSPU010000004.1"/>
</dbReference>
<evidence type="ECO:0000313" key="2">
    <source>
        <dbReference type="EMBL" id="MBD8015469.1"/>
    </source>
</evidence>
<dbReference type="EMBL" id="JACSPU010000004">
    <property type="protein sequence ID" value="MBD8015469.1"/>
    <property type="molecule type" value="Genomic_DNA"/>
</dbReference>
<dbReference type="Pfam" id="PF11127">
    <property type="entry name" value="YgaP-like_TM"/>
    <property type="match status" value="1"/>
</dbReference>